<evidence type="ECO:0000256" key="8">
    <source>
        <dbReference type="ARBA" id="ARBA00023002"/>
    </source>
</evidence>
<dbReference type="InterPro" id="IPR007828">
    <property type="entry name" value="Inositol_oxygenase"/>
</dbReference>
<comment type="cofactor">
    <cofactor evidence="13 14">
        <name>Fe cation</name>
        <dbReference type="ChEBI" id="CHEBI:24875"/>
    </cofactor>
    <text evidence="13 14">Binds 2 iron ions per subunit.</text>
</comment>
<keyword evidence="7 13" id="KW-0479">Metal-binding</keyword>
<evidence type="ECO:0000256" key="4">
    <source>
        <dbReference type="ARBA" id="ARBA00011919"/>
    </source>
</evidence>
<dbReference type="GO" id="GO:0005506">
    <property type="term" value="F:iron ion binding"/>
    <property type="evidence" value="ECO:0007669"/>
    <property type="project" value="InterPro"/>
</dbReference>
<name>A0AAN7YX76_9MYCE</name>
<feature type="binding site" evidence="13">
    <location>
        <position position="145"/>
    </location>
    <ligand>
        <name>Fe cation</name>
        <dbReference type="ChEBI" id="CHEBI:24875"/>
        <label>1</label>
    </ligand>
</feature>
<dbReference type="EC" id="1.13.99.1" evidence="4 14"/>
<keyword evidence="9 13" id="KW-0408">Iron</keyword>
<dbReference type="Pfam" id="PF05153">
    <property type="entry name" value="MIOX"/>
    <property type="match status" value="1"/>
</dbReference>
<comment type="pathway">
    <text evidence="2 14">Polyol metabolism; myo-inositol degradation into D-glucuronate; D-glucuronate from myo-inositol: step 1/1.</text>
</comment>
<dbReference type="PANTHER" id="PTHR12588:SF0">
    <property type="entry name" value="INOSITOL OXYGENASE"/>
    <property type="match status" value="1"/>
</dbReference>
<evidence type="ECO:0000256" key="11">
    <source>
        <dbReference type="ARBA" id="ARBA00048271"/>
    </source>
</evidence>
<feature type="binding site" evidence="12">
    <location>
        <position position="49"/>
    </location>
    <ligand>
        <name>substrate</name>
    </ligand>
</feature>
<feature type="binding site" evidence="12">
    <location>
        <position position="148"/>
    </location>
    <ligand>
        <name>substrate</name>
    </ligand>
</feature>
<evidence type="ECO:0000256" key="1">
    <source>
        <dbReference type="ARBA" id="ARBA00004496"/>
    </source>
</evidence>
<feature type="binding site" evidence="13">
    <location>
        <position position="144"/>
    </location>
    <ligand>
        <name>Fe cation</name>
        <dbReference type="ChEBI" id="CHEBI:24875"/>
        <label>1</label>
    </ligand>
</feature>
<comment type="subcellular location">
    <subcellularLocation>
        <location evidence="1 14">Cytoplasm</location>
    </subcellularLocation>
</comment>
<protein>
    <recommendedName>
        <fullName evidence="5 14">Inositol oxygenase</fullName>
        <ecNumber evidence="4 14">1.13.99.1</ecNumber>
    </recommendedName>
    <alternativeName>
        <fullName evidence="10 14">Myo-inositol oxygenase</fullName>
    </alternativeName>
</protein>
<dbReference type="GO" id="GO:0019310">
    <property type="term" value="P:inositol catabolic process"/>
    <property type="evidence" value="ECO:0007669"/>
    <property type="project" value="UniProtKB-UniRule"/>
</dbReference>
<dbReference type="AlphaFoldDB" id="A0AAN7YX76"/>
<gene>
    <name evidence="15" type="ORF">RB653_009231</name>
</gene>
<keyword evidence="16" id="KW-1185">Reference proteome</keyword>
<keyword evidence="8 14" id="KW-0560">Oxidoreductase</keyword>
<evidence type="ECO:0000256" key="12">
    <source>
        <dbReference type="PIRSR" id="PIRSR607828-1"/>
    </source>
</evidence>
<reference evidence="15 16" key="1">
    <citation type="submission" date="2023-11" db="EMBL/GenBank/DDBJ databases">
        <title>Dfirmibasis_genome.</title>
        <authorList>
            <person name="Edelbroek B."/>
            <person name="Kjellin J."/>
            <person name="Jerlstrom-Hultqvist J."/>
            <person name="Soderbom F."/>
        </authorList>
    </citation>
    <scope>NUCLEOTIDE SEQUENCE [LARGE SCALE GENOMIC DNA]</scope>
    <source>
        <strain evidence="15 16">TNS-C-14</strain>
    </source>
</reference>
<feature type="binding site" evidence="12">
    <location>
        <begin position="104"/>
        <end position="106"/>
    </location>
    <ligand>
        <name>substrate</name>
    </ligand>
</feature>
<feature type="binding site" evidence="13">
    <location>
        <position position="243"/>
    </location>
    <ligand>
        <name>Fe cation</name>
        <dbReference type="ChEBI" id="CHEBI:24875"/>
        <label>1</label>
    </ligand>
</feature>
<dbReference type="PANTHER" id="PTHR12588">
    <property type="entry name" value="MYOINOSITOL OXYGENASE"/>
    <property type="match status" value="1"/>
</dbReference>
<evidence type="ECO:0000256" key="10">
    <source>
        <dbReference type="ARBA" id="ARBA00029668"/>
    </source>
</evidence>
<feature type="binding site" evidence="13">
    <location>
        <position position="217"/>
    </location>
    <ligand>
        <name>Fe cation</name>
        <dbReference type="ChEBI" id="CHEBI:24875"/>
        <label>1</label>
    </ligand>
</feature>
<evidence type="ECO:0000256" key="2">
    <source>
        <dbReference type="ARBA" id="ARBA00005167"/>
    </source>
</evidence>
<dbReference type="GO" id="GO:0050113">
    <property type="term" value="F:inositol oxygenase activity"/>
    <property type="evidence" value="ECO:0007669"/>
    <property type="project" value="UniProtKB-UniRule"/>
</dbReference>
<comment type="similarity">
    <text evidence="3 14">Belongs to the myo-inositol oxygenase family.</text>
</comment>
<evidence type="ECO:0000256" key="3">
    <source>
        <dbReference type="ARBA" id="ARBA00005286"/>
    </source>
</evidence>
<feature type="binding site" evidence="12">
    <location>
        <begin position="165"/>
        <end position="166"/>
    </location>
    <ligand>
        <name>substrate</name>
    </ligand>
</feature>
<dbReference type="Proteomes" id="UP001344447">
    <property type="component" value="Unassembled WGS sequence"/>
</dbReference>
<keyword evidence="6 14" id="KW-0963">Cytoplasm</keyword>
<organism evidence="15 16">
    <name type="scientific">Dictyostelium firmibasis</name>
    <dbReference type="NCBI Taxonomy" id="79012"/>
    <lineage>
        <taxon>Eukaryota</taxon>
        <taxon>Amoebozoa</taxon>
        <taxon>Evosea</taxon>
        <taxon>Eumycetozoa</taxon>
        <taxon>Dictyostelia</taxon>
        <taxon>Dictyosteliales</taxon>
        <taxon>Dictyosteliaceae</taxon>
        <taxon>Dictyostelium</taxon>
    </lineage>
</organism>
<dbReference type="SUPFAM" id="SSF109604">
    <property type="entry name" value="HD-domain/PDEase-like"/>
    <property type="match status" value="1"/>
</dbReference>
<feature type="binding site" evidence="13">
    <location>
        <position position="276"/>
    </location>
    <ligand>
        <name>Fe cation</name>
        <dbReference type="ChEBI" id="CHEBI:24875"/>
        <label>1</label>
    </ligand>
</feature>
<feature type="binding site" evidence="12">
    <location>
        <begin position="243"/>
        <end position="244"/>
    </location>
    <ligand>
        <name>substrate</name>
    </ligand>
</feature>
<evidence type="ECO:0000256" key="6">
    <source>
        <dbReference type="ARBA" id="ARBA00022490"/>
    </source>
</evidence>
<evidence type="ECO:0000256" key="13">
    <source>
        <dbReference type="PIRSR" id="PIRSR607828-2"/>
    </source>
</evidence>
<evidence type="ECO:0000256" key="5">
    <source>
        <dbReference type="ARBA" id="ARBA00019269"/>
    </source>
</evidence>
<evidence type="ECO:0000313" key="16">
    <source>
        <dbReference type="Proteomes" id="UP001344447"/>
    </source>
</evidence>
<feature type="binding site" evidence="13">
    <location>
        <position position="117"/>
    </location>
    <ligand>
        <name>Fe cation</name>
        <dbReference type="ChEBI" id="CHEBI:24875"/>
        <label>1</label>
    </ligand>
</feature>
<evidence type="ECO:0000313" key="15">
    <source>
        <dbReference type="EMBL" id="KAK5579547.1"/>
    </source>
</evidence>
<dbReference type="GO" id="GO:0005737">
    <property type="term" value="C:cytoplasm"/>
    <property type="evidence" value="ECO:0007669"/>
    <property type="project" value="UniProtKB-SubCell"/>
</dbReference>
<comment type="catalytic activity">
    <reaction evidence="11 14">
        <text>myo-inositol + O2 = D-glucuronate + H2O + H(+)</text>
        <dbReference type="Rhea" id="RHEA:23696"/>
        <dbReference type="ChEBI" id="CHEBI:15377"/>
        <dbReference type="ChEBI" id="CHEBI:15378"/>
        <dbReference type="ChEBI" id="CHEBI:15379"/>
        <dbReference type="ChEBI" id="CHEBI:17268"/>
        <dbReference type="ChEBI" id="CHEBI:58720"/>
        <dbReference type="EC" id="1.13.99.1"/>
    </reaction>
</comment>
<accession>A0AAN7YX76</accession>
<sequence>MIETTTTNNSTLVIPITTTTTIPSESNEIKHDNSLKTGFEITKEVEQFRNYENSDDRVSRAYRNSHLFQTYEYALDKKRQYSLLNSGIRMGIWQAAELLNTIIDESDPDSNIPQINHCLQTAEAIRKVYPDPKYDWFHLTGFIHDLGKVLLSPKFKEQPQWATVGDTFPLGCRFDESNIFYDYFKMNPDYNDSRYNSECGIYKENTGLENVTMSWGHDEYFYLVCMGNKSLLPKESLYMIRFHSFYPWHRHNKYKNLTNEEDEKMLHWVKEFNKFDLYSKDSEPVDVESLKPYYESLILKYFPKELNW</sequence>
<dbReference type="EMBL" id="JAVFKY010000003">
    <property type="protein sequence ID" value="KAK5579547.1"/>
    <property type="molecule type" value="Genomic_DNA"/>
</dbReference>
<proteinExistence type="inferred from homology"/>
<evidence type="ECO:0000256" key="7">
    <source>
        <dbReference type="ARBA" id="ARBA00022723"/>
    </source>
</evidence>
<comment type="caution">
    <text evidence="15">The sequence shown here is derived from an EMBL/GenBank/DDBJ whole genome shotgun (WGS) entry which is preliminary data.</text>
</comment>
<evidence type="ECO:0000256" key="14">
    <source>
        <dbReference type="RuleBase" id="RU367039"/>
    </source>
</evidence>
<evidence type="ECO:0000256" key="9">
    <source>
        <dbReference type="ARBA" id="ARBA00023004"/>
    </source>
</evidence>